<feature type="compositionally biased region" description="Basic and acidic residues" evidence="2">
    <location>
        <begin position="158"/>
        <end position="171"/>
    </location>
</feature>
<dbReference type="EMBL" id="LWDP01000033">
    <property type="protein sequence ID" value="ORD94073.1"/>
    <property type="molecule type" value="Genomic_DNA"/>
</dbReference>
<proteinExistence type="predicted"/>
<evidence type="ECO:0000313" key="5">
    <source>
        <dbReference type="Proteomes" id="UP000192639"/>
    </source>
</evidence>
<keyword evidence="1" id="KW-0235">DNA replication</keyword>
<dbReference type="InterPro" id="IPR013725">
    <property type="entry name" value="DNA_replication_fac_RFC1_C"/>
</dbReference>
<dbReference type="Proteomes" id="UP000192639">
    <property type="component" value="Unassembled WGS sequence"/>
</dbReference>
<evidence type="ECO:0000313" key="4">
    <source>
        <dbReference type="EMBL" id="ORD94073.1"/>
    </source>
</evidence>
<name>A0A1Y1S7C7_9MICR</name>
<evidence type="ECO:0000256" key="2">
    <source>
        <dbReference type="SAM" id="MobiDB-lite"/>
    </source>
</evidence>
<dbReference type="GO" id="GO:0003689">
    <property type="term" value="F:DNA clamp loader activity"/>
    <property type="evidence" value="ECO:0007669"/>
    <property type="project" value="InterPro"/>
</dbReference>
<accession>A0A1Y1S7C7</accession>
<dbReference type="GO" id="GO:0006260">
    <property type="term" value="P:DNA replication"/>
    <property type="evidence" value="ECO:0007669"/>
    <property type="project" value="UniProtKB-KW"/>
</dbReference>
<dbReference type="GO" id="GO:0005524">
    <property type="term" value="F:ATP binding"/>
    <property type="evidence" value="ECO:0007669"/>
    <property type="project" value="InterPro"/>
</dbReference>
<dbReference type="Gene3D" id="1.20.272.10">
    <property type="match status" value="1"/>
</dbReference>
<dbReference type="AlphaFoldDB" id="A0A1Y1S7C7"/>
<dbReference type="SUPFAM" id="SSF48019">
    <property type="entry name" value="post-AAA+ oligomerization domain-like"/>
    <property type="match status" value="1"/>
</dbReference>
<evidence type="ECO:0000259" key="3">
    <source>
        <dbReference type="Pfam" id="PF08519"/>
    </source>
</evidence>
<dbReference type="Pfam" id="PF08519">
    <property type="entry name" value="RFC1"/>
    <property type="match status" value="1"/>
</dbReference>
<dbReference type="InterPro" id="IPR008921">
    <property type="entry name" value="DNA_pol3_clamp-load_cplx_C"/>
</dbReference>
<gene>
    <name evidence="4" type="ORF">ECANGB1_1166</name>
</gene>
<dbReference type="OrthoDB" id="446168at2759"/>
<feature type="domain" description="DNA replication factor RFC1 C-terminal" evidence="3">
    <location>
        <begin position="9"/>
        <end position="147"/>
    </location>
</feature>
<reference evidence="4 5" key="1">
    <citation type="journal article" date="2017" name="Environ. Microbiol.">
        <title>Decay of the glycolytic pathway and adaptation to intranuclear parasitism within Enterocytozoonidae microsporidia.</title>
        <authorList>
            <person name="Wiredu Boakye D."/>
            <person name="Jaroenlak P."/>
            <person name="Prachumwat A."/>
            <person name="Williams T.A."/>
            <person name="Bateman K.S."/>
            <person name="Itsathitphaisarn O."/>
            <person name="Sritunyalucksana K."/>
            <person name="Paszkiewicz K.H."/>
            <person name="Moore K.A."/>
            <person name="Stentiford G.D."/>
            <person name="Williams B.A."/>
        </authorList>
    </citation>
    <scope>NUCLEOTIDE SEQUENCE [LARGE SCALE GENOMIC DNA]</scope>
    <source>
        <strain evidence="4 5">GB1</strain>
    </source>
</reference>
<keyword evidence="5" id="KW-1185">Reference proteome</keyword>
<comment type="caution">
    <text evidence="4">The sequence shown here is derived from an EMBL/GenBank/DDBJ whole genome shotgun (WGS) entry which is preliminary data.</text>
</comment>
<sequence>MCAQVSDDISFGDLIDAQIHGVSQNYSLLPYFGLFACVLSTRVAVGGRIDFPQYLGKMSSSRVVGNLLHGISLDSDLCLSDTQKYIEIFVKEACRLLENGCATECVDYIDQNGITRETLMNLFKYYKCDLENVDKKDKAAFTKEWNSRHKETRNKPVKSVEEAEKDSFVEE</sequence>
<evidence type="ECO:0000256" key="1">
    <source>
        <dbReference type="ARBA" id="ARBA00022705"/>
    </source>
</evidence>
<dbReference type="GO" id="GO:0005663">
    <property type="term" value="C:DNA replication factor C complex"/>
    <property type="evidence" value="ECO:0007669"/>
    <property type="project" value="InterPro"/>
</dbReference>
<protein>
    <recommendedName>
        <fullName evidence="3">DNA replication factor RFC1 C-terminal domain-containing protein</fullName>
    </recommendedName>
</protein>
<dbReference type="VEuPathDB" id="MicrosporidiaDB:ECANGB1_1166"/>
<organism evidence="4 5">
    <name type="scientific">Enterospora canceri</name>
    <dbReference type="NCBI Taxonomy" id="1081671"/>
    <lineage>
        <taxon>Eukaryota</taxon>
        <taxon>Fungi</taxon>
        <taxon>Fungi incertae sedis</taxon>
        <taxon>Microsporidia</taxon>
        <taxon>Enterocytozoonidae</taxon>
        <taxon>Enterospora</taxon>
    </lineage>
</organism>
<dbReference type="GO" id="GO:0003677">
    <property type="term" value="F:DNA binding"/>
    <property type="evidence" value="ECO:0007669"/>
    <property type="project" value="InterPro"/>
</dbReference>
<feature type="region of interest" description="Disordered" evidence="2">
    <location>
        <begin position="145"/>
        <end position="171"/>
    </location>
</feature>